<feature type="region of interest" description="Disordered" evidence="2">
    <location>
        <begin position="1"/>
        <end position="33"/>
    </location>
</feature>
<keyword evidence="4" id="KW-1185">Reference proteome</keyword>
<evidence type="ECO:0000256" key="1">
    <source>
        <dbReference type="ARBA" id="ARBA00004123"/>
    </source>
</evidence>
<dbReference type="GO" id="GO:0005634">
    <property type="term" value="C:nucleus"/>
    <property type="evidence" value="ECO:0007669"/>
    <property type="project" value="UniProtKB-SubCell"/>
</dbReference>
<evidence type="ECO:0008006" key="5">
    <source>
        <dbReference type="Google" id="ProtNLM"/>
    </source>
</evidence>
<evidence type="ECO:0000256" key="2">
    <source>
        <dbReference type="SAM" id="MobiDB-lite"/>
    </source>
</evidence>
<dbReference type="Gene3D" id="1.10.10.60">
    <property type="entry name" value="Homeodomain-like"/>
    <property type="match status" value="1"/>
</dbReference>
<comment type="subcellular location">
    <subcellularLocation>
        <location evidence="1">Nucleus</location>
    </subcellularLocation>
</comment>
<dbReference type="SUPFAM" id="SSF46689">
    <property type="entry name" value="Homeodomain-like"/>
    <property type="match status" value="1"/>
</dbReference>
<name>A0AAE1P3Q7_9EUCA</name>
<dbReference type="InterPro" id="IPR009057">
    <property type="entry name" value="Homeodomain-like_sf"/>
</dbReference>
<reference evidence="3" key="1">
    <citation type="submission" date="2023-11" db="EMBL/GenBank/DDBJ databases">
        <title>Genome assemblies of two species of porcelain crab, Petrolisthes cinctipes and Petrolisthes manimaculis (Anomura: Porcellanidae).</title>
        <authorList>
            <person name="Angst P."/>
        </authorList>
    </citation>
    <scope>NUCLEOTIDE SEQUENCE</scope>
    <source>
        <strain evidence="3">PB745_02</strain>
        <tissue evidence="3">Gill</tissue>
    </source>
</reference>
<organism evidence="3 4">
    <name type="scientific">Petrolisthes manimaculis</name>
    <dbReference type="NCBI Taxonomy" id="1843537"/>
    <lineage>
        <taxon>Eukaryota</taxon>
        <taxon>Metazoa</taxon>
        <taxon>Ecdysozoa</taxon>
        <taxon>Arthropoda</taxon>
        <taxon>Crustacea</taxon>
        <taxon>Multicrustacea</taxon>
        <taxon>Malacostraca</taxon>
        <taxon>Eumalacostraca</taxon>
        <taxon>Eucarida</taxon>
        <taxon>Decapoda</taxon>
        <taxon>Pleocyemata</taxon>
        <taxon>Anomura</taxon>
        <taxon>Galatheoidea</taxon>
        <taxon>Porcellanidae</taxon>
        <taxon>Petrolisthes</taxon>
    </lineage>
</organism>
<proteinExistence type="predicted"/>
<dbReference type="EMBL" id="JAWZYT010002864">
    <property type="protein sequence ID" value="KAK4301479.1"/>
    <property type="molecule type" value="Genomic_DNA"/>
</dbReference>
<dbReference type="Proteomes" id="UP001292094">
    <property type="component" value="Unassembled WGS sequence"/>
</dbReference>
<dbReference type="AlphaFoldDB" id="A0AAE1P3Q7"/>
<feature type="region of interest" description="Disordered" evidence="2">
    <location>
        <begin position="100"/>
        <end position="120"/>
    </location>
</feature>
<gene>
    <name evidence="3" type="ORF">Pmani_026398</name>
</gene>
<comment type="caution">
    <text evidence="3">The sequence shown here is derived from an EMBL/GenBank/DDBJ whole genome shotgun (WGS) entry which is preliminary data.</text>
</comment>
<evidence type="ECO:0000313" key="3">
    <source>
        <dbReference type="EMBL" id="KAK4301479.1"/>
    </source>
</evidence>
<evidence type="ECO:0000313" key="4">
    <source>
        <dbReference type="Proteomes" id="UP001292094"/>
    </source>
</evidence>
<accession>A0AAE1P3Q7</accession>
<protein>
    <recommendedName>
        <fullName evidence="5">HTH psq-type domain-containing protein</fullName>
    </recommendedName>
</protein>
<sequence length="120" mass="12946">MASTSGVGPSSGGGSGKRPGTAGSENVTKKTREYIRGKTKKQYSVEEKKKIIQIIEDGANTCEFVKLLNVPESSVRNIRKEMNEIKAAIKTTTEYFMGGAGGARRAMQDTTKKINTSRGN</sequence>